<sequence>MIDKKVRQYIEDYILRSKEELELPSALQDQLFTQFNIIKRSARTYRVLGLLTVSTQHHHVNDLPLDPALASLALTTNRKVELNEDEQETFNWLKEGWIIKEIRFEKDGKTVSRSHYRMGYRLFEYQSVQHQRKHDELVNDVLMIQDRLNEIALKKDQEHQTLSPNRVSGIKKLTERAQQLNSSEMGISLSFPNSWPLMKRLKYLHFVCAFCHISSLKESFDWKEIGAMYYQEIGGSKKFDADKEEFISEIEDWSQTPIQELGLTSLGQITPVFFSGKLKGQYSSYEIGPVHAITNLSILNEAYHTDARTFWIVENRAILTSMASKEDFLKETKSYVLCTDGHLRSAHRKAMTQILDHSQVKQVMIWCDYDLDGVYIARKVYETLKVYDQLKLKWILPNQEVTTDHQHYEQYLTDFLQHQTMEQEQMMGGVDLWKKWIQD</sequence>
<reference evidence="2 3" key="1">
    <citation type="submission" date="2018-02" db="EMBL/GenBank/DDBJ databases">
        <title>The complete genome of two Bacillus pumilus strains from Cuatro Cienegas, Coahuila, Mexico.</title>
        <authorList>
            <person name="Zarza E."/>
            <person name="Alcaraz L.D."/>
            <person name="Aguilar-Salinas B."/>
            <person name="Islas A."/>
            <person name="Olmedo-Alvarez G."/>
        </authorList>
    </citation>
    <scope>NUCLEOTIDE SEQUENCE [LARGE SCALE GENOMIC DNA]</scope>
    <source>
        <strain evidence="2 3">145</strain>
    </source>
</reference>
<feature type="domain" description="DUF2399" evidence="1">
    <location>
        <begin position="300"/>
        <end position="384"/>
    </location>
</feature>
<dbReference type="RefSeq" id="WP_117732815.1">
    <property type="nucleotide sequence ID" value="NZ_CP027116.1"/>
</dbReference>
<organism evidence="2 3">
    <name type="scientific">Bacillus pumilus</name>
    <name type="common">Bacillus mesentericus</name>
    <dbReference type="NCBI Taxonomy" id="1408"/>
    <lineage>
        <taxon>Bacteria</taxon>
        <taxon>Bacillati</taxon>
        <taxon>Bacillota</taxon>
        <taxon>Bacilli</taxon>
        <taxon>Bacillales</taxon>
        <taxon>Bacillaceae</taxon>
        <taxon>Bacillus</taxon>
    </lineage>
</organism>
<proteinExistence type="predicted"/>
<dbReference type="InterPro" id="IPR024465">
    <property type="entry name" value="DUF2399"/>
</dbReference>
<dbReference type="AlphaFoldDB" id="A0AAD2PSK0"/>
<dbReference type="EMBL" id="CP027116">
    <property type="protein sequence ID" value="AVM26004.1"/>
    <property type="molecule type" value="Genomic_DNA"/>
</dbReference>
<evidence type="ECO:0000313" key="2">
    <source>
        <dbReference type="EMBL" id="AVM26004.1"/>
    </source>
</evidence>
<protein>
    <submittedName>
        <fullName evidence="2">Toprim sub domain-containing protein</fullName>
    </submittedName>
</protein>
<name>A0AAD2PSK0_BACPU</name>
<gene>
    <name evidence="2" type="ORF">C5695_19970</name>
</gene>
<dbReference type="Gene3D" id="3.40.1360.10">
    <property type="match status" value="1"/>
</dbReference>
<evidence type="ECO:0000313" key="3">
    <source>
        <dbReference type="Proteomes" id="UP000264960"/>
    </source>
</evidence>
<evidence type="ECO:0000259" key="1">
    <source>
        <dbReference type="Pfam" id="PF09664"/>
    </source>
</evidence>
<accession>A0AAD2PSK0</accession>
<dbReference type="Proteomes" id="UP000264960">
    <property type="component" value="Chromosome"/>
</dbReference>
<dbReference type="Pfam" id="PF09664">
    <property type="entry name" value="DUF2399"/>
    <property type="match status" value="1"/>
</dbReference>